<evidence type="ECO:0000313" key="2">
    <source>
        <dbReference type="Proteomes" id="UP000789901"/>
    </source>
</evidence>
<protein>
    <submittedName>
        <fullName evidence="1">37762_t:CDS:1</fullName>
    </submittedName>
</protein>
<reference evidence="1 2" key="1">
    <citation type="submission" date="2021-06" db="EMBL/GenBank/DDBJ databases">
        <authorList>
            <person name="Kallberg Y."/>
            <person name="Tangrot J."/>
            <person name="Rosling A."/>
        </authorList>
    </citation>
    <scope>NUCLEOTIDE SEQUENCE [LARGE SCALE GENOMIC DNA]</scope>
    <source>
        <strain evidence="1 2">120-4 pot B 10/14</strain>
    </source>
</reference>
<organism evidence="1 2">
    <name type="scientific">Gigaspora margarita</name>
    <dbReference type="NCBI Taxonomy" id="4874"/>
    <lineage>
        <taxon>Eukaryota</taxon>
        <taxon>Fungi</taxon>
        <taxon>Fungi incertae sedis</taxon>
        <taxon>Mucoromycota</taxon>
        <taxon>Glomeromycotina</taxon>
        <taxon>Glomeromycetes</taxon>
        <taxon>Diversisporales</taxon>
        <taxon>Gigasporaceae</taxon>
        <taxon>Gigaspora</taxon>
    </lineage>
</organism>
<keyword evidence="2" id="KW-1185">Reference proteome</keyword>
<sequence>QAYNLHINKDDISTTCDYFKGLKRRRLESDYETNQTTADELKQYLILLCNENALAKAFNMPPILSTLINILYRIQHYYVPSY</sequence>
<name>A0ABN7W4L3_GIGMA</name>
<dbReference type="Proteomes" id="UP000789901">
    <property type="component" value="Unassembled WGS sequence"/>
</dbReference>
<comment type="caution">
    <text evidence="1">The sequence shown here is derived from an EMBL/GenBank/DDBJ whole genome shotgun (WGS) entry which is preliminary data.</text>
</comment>
<dbReference type="EMBL" id="CAJVQB010030627">
    <property type="protein sequence ID" value="CAG8815822.1"/>
    <property type="molecule type" value="Genomic_DNA"/>
</dbReference>
<accession>A0ABN7W4L3</accession>
<proteinExistence type="predicted"/>
<evidence type="ECO:0000313" key="1">
    <source>
        <dbReference type="EMBL" id="CAG8815822.1"/>
    </source>
</evidence>
<feature type="non-terminal residue" evidence="1">
    <location>
        <position position="1"/>
    </location>
</feature>
<gene>
    <name evidence="1" type="ORF">GMARGA_LOCUS26381</name>
</gene>